<sequence length="66" mass="7593">MRTNIEIDDALIAEAMAATGQSTKKATVEEALRSVVRWYRQRRALEDLAGLGWEGDLDEMRRDRQQ</sequence>
<dbReference type="Proteomes" id="UP001172645">
    <property type="component" value="Unassembled WGS sequence"/>
</dbReference>
<dbReference type="RefSeq" id="WP_285869982.1">
    <property type="nucleotide sequence ID" value="NZ_JARFYM010000014.1"/>
</dbReference>
<keyword evidence="2" id="KW-1185">Reference proteome</keyword>
<gene>
    <name evidence="1" type="ORF">PY649_18060</name>
</gene>
<dbReference type="Pfam" id="PF09957">
    <property type="entry name" value="VapB_antitoxin"/>
    <property type="match status" value="1"/>
</dbReference>
<dbReference type="EMBL" id="JARFYM010000014">
    <property type="protein sequence ID" value="MDL2400816.1"/>
    <property type="molecule type" value="Genomic_DNA"/>
</dbReference>
<proteinExistence type="predicted"/>
<reference evidence="1" key="1">
    <citation type="submission" date="2023-06" db="EMBL/GenBank/DDBJ databases">
        <title>Phylogenetic Diversity of Rhizobium strains.</title>
        <authorList>
            <person name="Moura F.T."/>
            <person name="Helene L.C.F."/>
            <person name="Hungria M."/>
        </authorList>
    </citation>
    <scope>NUCLEOTIDE SEQUENCE</scope>
    <source>
        <strain evidence="1">CCGE526</strain>
    </source>
</reference>
<accession>A0ABT7JWT5</accession>
<comment type="caution">
    <text evidence="1">The sequence shown here is derived from an EMBL/GenBank/DDBJ whole genome shotgun (WGS) entry which is preliminary data.</text>
</comment>
<organism evidence="1 2">
    <name type="scientific">Rhizobium mayense</name>
    <dbReference type="NCBI Taxonomy" id="1312184"/>
    <lineage>
        <taxon>Bacteria</taxon>
        <taxon>Pseudomonadati</taxon>
        <taxon>Pseudomonadota</taxon>
        <taxon>Alphaproteobacteria</taxon>
        <taxon>Hyphomicrobiales</taxon>
        <taxon>Rhizobiaceae</taxon>
        <taxon>Rhizobium/Agrobacterium group</taxon>
        <taxon>Rhizobium</taxon>
    </lineage>
</organism>
<name>A0ABT7JWT5_9HYPH</name>
<evidence type="ECO:0000313" key="1">
    <source>
        <dbReference type="EMBL" id="MDL2400816.1"/>
    </source>
</evidence>
<dbReference type="InterPro" id="IPR019239">
    <property type="entry name" value="VapB_antitoxin"/>
</dbReference>
<protein>
    <submittedName>
        <fullName evidence="1">Type II toxin-antitoxin system VapB family antitoxin</fullName>
    </submittedName>
</protein>
<evidence type="ECO:0000313" key="2">
    <source>
        <dbReference type="Proteomes" id="UP001172645"/>
    </source>
</evidence>